<dbReference type="InterPro" id="IPR016039">
    <property type="entry name" value="Thiolase-like"/>
</dbReference>
<dbReference type="InterPro" id="IPR012328">
    <property type="entry name" value="Chalcone/stilbene_synt_C"/>
</dbReference>
<evidence type="ECO:0000259" key="5">
    <source>
        <dbReference type="Pfam" id="PF02797"/>
    </source>
</evidence>
<sequence length="356" mass="38393">MTIAYLNRVATATPRNDVHDAFVDFAERQISDPRVGRVFHRMAERGQIDHRWSSLRPKRDDGDGVLDLDGFYELGRFPSTAARMRRYEADAPSLAAEAFGRLGLGEEATSLTHLIVVSCTGFSAPGVDFDLIARFGLNPSIERTTVGFMGCYAAINGLKLARHIVRSEPEARVAVVCLELCTLHLNETPSIEQLLSFLVFGDGCAAALVSAEPTGVSLDSFHAAMAPGTAEEIRWNIRDLGFDMFLSGQVPSELGRTLRAGAEAILAGRRIEEVDLWAVHPGGRSVLDAVETGLSLKEDALAASRRVLRGNGNMSSATVLFVLAEIMREAEPGQTGCALAFGPGLVAETMMFRVAG</sequence>
<name>A0A9E6UM71_9HYPH</name>
<evidence type="ECO:0000313" key="6">
    <source>
        <dbReference type="EMBL" id="QZN98878.1"/>
    </source>
</evidence>
<proteinExistence type="inferred from homology"/>
<comment type="similarity">
    <text evidence="1">Belongs to the thiolase-like superfamily. Chalcone/stilbene synthases family.</text>
</comment>
<dbReference type="Gene3D" id="3.40.47.10">
    <property type="match status" value="2"/>
</dbReference>
<feature type="domain" description="Chalcone/stilbene synthase C-terminal" evidence="5">
    <location>
        <begin position="224"/>
        <end position="353"/>
    </location>
</feature>
<dbReference type="CDD" id="cd00831">
    <property type="entry name" value="CHS_like"/>
    <property type="match status" value="1"/>
</dbReference>
<evidence type="ECO:0000259" key="4">
    <source>
        <dbReference type="Pfam" id="PF00195"/>
    </source>
</evidence>
<dbReference type="EMBL" id="CP081869">
    <property type="protein sequence ID" value="QZN98878.1"/>
    <property type="molecule type" value="Genomic_DNA"/>
</dbReference>
<keyword evidence="2" id="KW-0808">Transferase</keyword>
<feature type="active site" description="Acyl-thioester intermediate" evidence="3">
    <location>
        <position position="151"/>
    </location>
</feature>
<dbReference type="PANTHER" id="PTHR11877:SF46">
    <property type="entry name" value="TYPE III POLYKETIDE SYNTHASE A"/>
    <property type="match status" value="1"/>
</dbReference>
<dbReference type="GO" id="GO:0030639">
    <property type="term" value="P:polyketide biosynthetic process"/>
    <property type="evidence" value="ECO:0007669"/>
    <property type="project" value="TreeGrafter"/>
</dbReference>
<dbReference type="KEGG" id="cmet:K6K41_18405"/>
<evidence type="ECO:0000256" key="1">
    <source>
        <dbReference type="ARBA" id="ARBA00005531"/>
    </source>
</evidence>
<dbReference type="Pfam" id="PF02797">
    <property type="entry name" value="Chal_sti_synt_C"/>
    <property type="match status" value="1"/>
</dbReference>
<dbReference type="GO" id="GO:0016747">
    <property type="term" value="F:acyltransferase activity, transferring groups other than amino-acyl groups"/>
    <property type="evidence" value="ECO:0007669"/>
    <property type="project" value="InterPro"/>
</dbReference>
<dbReference type="PIRSF" id="PIRSF000451">
    <property type="entry name" value="PKS_III"/>
    <property type="match status" value="1"/>
</dbReference>
<dbReference type="InterPro" id="IPR011141">
    <property type="entry name" value="Polyketide_synthase_type-III"/>
</dbReference>
<organism evidence="6 7">
    <name type="scientific">Chenggangzhangella methanolivorans</name>
    <dbReference type="NCBI Taxonomy" id="1437009"/>
    <lineage>
        <taxon>Bacteria</taxon>
        <taxon>Pseudomonadati</taxon>
        <taxon>Pseudomonadota</taxon>
        <taxon>Alphaproteobacteria</taxon>
        <taxon>Hyphomicrobiales</taxon>
        <taxon>Methylopilaceae</taxon>
        <taxon>Chenggangzhangella</taxon>
    </lineage>
</organism>
<dbReference type="Proteomes" id="UP000825701">
    <property type="component" value="Chromosome"/>
</dbReference>
<dbReference type="RefSeq" id="WP_261401864.1">
    <property type="nucleotide sequence ID" value="NZ_CP081869.1"/>
</dbReference>
<dbReference type="Pfam" id="PF00195">
    <property type="entry name" value="Chal_sti_synt_N"/>
    <property type="match status" value="1"/>
</dbReference>
<feature type="domain" description="Chalcone/stilbene synthase N-terminal" evidence="4">
    <location>
        <begin position="81"/>
        <end position="213"/>
    </location>
</feature>
<protein>
    <submittedName>
        <fullName evidence="6">Type III polyketide synthase</fullName>
    </submittedName>
</protein>
<gene>
    <name evidence="6" type="ORF">K6K41_18405</name>
</gene>
<dbReference type="InterPro" id="IPR001099">
    <property type="entry name" value="Chalcone/stilbene_synt_N"/>
</dbReference>
<dbReference type="AlphaFoldDB" id="A0A9E6UM71"/>
<dbReference type="PANTHER" id="PTHR11877">
    <property type="entry name" value="HYDROXYMETHYLGLUTARYL-COA SYNTHASE"/>
    <property type="match status" value="1"/>
</dbReference>
<keyword evidence="7" id="KW-1185">Reference proteome</keyword>
<reference evidence="6" key="1">
    <citation type="submission" date="2021-08" db="EMBL/GenBank/DDBJ databases">
        <authorList>
            <person name="Zhang H."/>
            <person name="Xu M."/>
            <person name="Yu Z."/>
            <person name="Yang L."/>
            <person name="Cai Y."/>
        </authorList>
    </citation>
    <scope>NUCLEOTIDE SEQUENCE</scope>
    <source>
        <strain evidence="6">CHL1</strain>
    </source>
</reference>
<dbReference type="SUPFAM" id="SSF53901">
    <property type="entry name" value="Thiolase-like"/>
    <property type="match status" value="2"/>
</dbReference>
<accession>A0A9E6UM71</accession>
<evidence type="ECO:0000256" key="2">
    <source>
        <dbReference type="ARBA" id="ARBA00022679"/>
    </source>
</evidence>
<evidence type="ECO:0000313" key="7">
    <source>
        <dbReference type="Proteomes" id="UP000825701"/>
    </source>
</evidence>
<evidence type="ECO:0000256" key="3">
    <source>
        <dbReference type="PIRSR" id="PIRSR000451-1"/>
    </source>
</evidence>